<name>A0A103XET9_CYNCS</name>
<evidence type="ECO:0000313" key="2">
    <source>
        <dbReference type="Proteomes" id="UP000243975"/>
    </source>
</evidence>
<dbReference type="Gene3D" id="1.20.5.1500">
    <property type="match status" value="1"/>
</dbReference>
<dbReference type="Proteomes" id="UP000243975">
    <property type="component" value="Unassembled WGS sequence"/>
</dbReference>
<organism evidence="1 2">
    <name type="scientific">Cynara cardunculus var. scolymus</name>
    <name type="common">Globe artichoke</name>
    <name type="synonym">Cynara scolymus</name>
    <dbReference type="NCBI Taxonomy" id="59895"/>
    <lineage>
        <taxon>Eukaryota</taxon>
        <taxon>Viridiplantae</taxon>
        <taxon>Streptophyta</taxon>
        <taxon>Embryophyta</taxon>
        <taxon>Tracheophyta</taxon>
        <taxon>Spermatophyta</taxon>
        <taxon>Magnoliopsida</taxon>
        <taxon>eudicotyledons</taxon>
        <taxon>Gunneridae</taxon>
        <taxon>Pentapetalae</taxon>
        <taxon>asterids</taxon>
        <taxon>campanulids</taxon>
        <taxon>Asterales</taxon>
        <taxon>Asteraceae</taxon>
        <taxon>Carduoideae</taxon>
        <taxon>Cardueae</taxon>
        <taxon>Carduinae</taxon>
        <taxon>Cynara</taxon>
    </lineage>
</organism>
<reference evidence="1 2" key="1">
    <citation type="journal article" date="2016" name="Sci. Rep.">
        <title>The genome sequence of the outbreeding globe artichoke constructed de novo incorporating a phase-aware low-pass sequencing strategy of F1 progeny.</title>
        <authorList>
            <person name="Scaglione D."/>
            <person name="Reyes-Chin-Wo S."/>
            <person name="Acquadro A."/>
            <person name="Froenicke L."/>
            <person name="Portis E."/>
            <person name="Beitel C."/>
            <person name="Tirone M."/>
            <person name="Mauro R."/>
            <person name="Lo Monaco A."/>
            <person name="Mauromicale G."/>
            <person name="Faccioli P."/>
            <person name="Cattivelli L."/>
            <person name="Rieseberg L."/>
            <person name="Michelmore R."/>
            <person name="Lanteri S."/>
        </authorList>
    </citation>
    <scope>NUCLEOTIDE SEQUENCE [LARGE SCALE GENOMIC DNA]</scope>
    <source>
        <strain evidence="1">2C</strain>
    </source>
</reference>
<dbReference type="AlphaFoldDB" id="A0A103XET9"/>
<keyword evidence="2" id="KW-1185">Reference proteome</keyword>
<accession>A0A103XET9</accession>
<dbReference type="EMBL" id="LEKV01005221">
    <property type="protein sequence ID" value="KVH89387.1"/>
    <property type="molecule type" value="Genomic_DNA"/>
</dbReference>
<dbReference type="Gramene" id="KVH89387">
    <property type="protein sequence ID" value="KVH89387"/>
    <property type="gene ID" value="Ccrd_008627"/>
</dbReference>
<proteinExistence type="predicted"/>
<feature type="non-terminal residue" evidence="1">
    <location>
        <position position="1"/>
    </location>
</feature>
<protein>
    <submittedName>
        <fullName evidence="1">Uncharacterized protein</fullName>
    </submittedName>
</protein>
<gene>
    <name evidence="1" type="ORF">Ccrd_008627</name>
</gene>
<evidence type="ECO:0000313" key="1">
    <source>
        <dbReference type="EMBL" id="KVH89387.1"/>
    </source>
</evidence>
<sequence length="70" mass="8299">MSSSSTFNSASIVVFFNLPERATLELKYQKLYEPLYSKDAFWHLRFEKYGKEILEDFNIKRGQADEENVE</sequence>
<comment type="caution">
    <text evidence="1">The sequence shown here is derived from an EMBL/GenBank/DDBJ whole genome shotgun (WGS) entry which is preliminary data.</text>
</comment>